<evidence type="ECO:0000313" key="4">
    <source>
        <dbReference type="EMBL" id="MBL0683384.1"/>
    </source>
</evidence>
<dbReference type="RefSeq" id="WP_201918348.1">
    <property type="nucleotide sequence ID" value="NZ_BAABAX010000005.1"/>
</dbReference>
<evidence type="ECO:0000256" key="2">
    <source>
        <dbReference type="SAM" id="SignalP"/>
    </source>
</evidence>
<dbReference type="InterPro" id="IPR027385">
    <property type="entry name" value="Beta-barrel_OMP"/>
</dbReference>
<dbReference type="Proteomes" id="UP000651057">
    <property type="component" value="Unassembled WGS sequence"/>
</dbReference>
<dbReference type="SUPFAM" id="SSF56925">
    <property type="entry name" value="OMPA-like"/>
    <property type="match status" value="1"/>
</dbReference>
<comment type="caution">
    <text evidence="4">The sequence shown here is derived from an EMBL/GenBank/DDBJ whole genome shotgun (WGS) entry which is preliminary data.</text>
</comment>
<keyword evidence="5" id="KW-1185">Reference proteome</keyword>
<dbReference type="EMBL" id="JAERQJ010000003">
    <property type="protein sequence ID" value="MBL0683384.1"/>
    <property type="molecule type" value="Genomic_DNA"/>
</dbReference>
<sequence>MNLKTAYTLLVLTITFSITTYAQEEQDYGFNKGDFYVSGAFKYSSLISDQFYPDNELFVEPSFGYFISDNISLGVQSEFLLSNTDNYDAFGVGVNGRYYFIPKKRFNVFTELAVDYSNTKSSFSSFRDNTEAFSTTFSTGLNYFITKNLSLFAKFEILDYSYSEVDVNSGSFFQFQNPRSYDNHTLRIGPENLHLGILYKF</sequence>
<feature type="chain" id="PRO_5037067813" evidence="2">
    <location>
        <begin position="23"/>
        <end position="201"/>
    </location>
</feature>
<evidence type="ECO:0000313" key="5">
    <source>
        <dbReference type="Proteomes" id="UP000651057"/>
    </source>
</evidence>
<evidence type="ECO:0000256" key="1">
    <source>
        <dbReference type="ARBA" id="ARBA00022729"/>
    </source>
</evidence>
<accession>A0A936ZPJ3</accession>
<feature type="domain" description="Outer membrane protein beta-barrel" evidence="3">
    <location>
        <begin position="9"/>
        <end position="189"/>
    </location>
</feature>
<dbReference type="AlphaFoldDB" id="A0A936ZPJ3"/>
<protein>
    <submittedName>
        <fullName evidence="4">Porin family protein</fullName>
    </submittedName>
</protein>
<organism evidence="4 5">
    <name type="scientific">Aquimarina mytili</name>
    <dbReference type="NCBI Taxonomy" id="874423"/>
    <lineage>
        <taxon>Bacteria</taxon>
        <taxon>Pseudomonadati</taxon>
        <taxon>Bacteroidota</taxon>
        <taxon>Flavobacteriia</taxon>
        <taxon>Flavobacteriales</taxon>
        <taxon>Flavobacteriaceae</taxon>
        <taxon>Aquimarina</taxon>
    </lineage>
</organism>
<name>A0A936ZPJ3_9FLAO</name>
<evidence type="ECO:0000259" key="3">
    <source>
        <dbReference type="Pfam" id="PF13505"/>
    </source>
</evidence>
<proteinExistence type="predicted"/>
<reference evidence="4" key="1">
    <citation type="submission" date="2021-01" db="EMBL/GenBank/DDBJ databases">
        <authorList>
            <person name="Zhong Y.L."/>
        </authorList>
    </citation>
    <scope>NUCLEOTIDE SEQUENCE</scope>
    <source>
        <strain evidence="4">KCTC 23302</strain>
    </source>
</reference>
<dbReference type="InterPro" id="IPR011250">
    <property type="entry name" value="OMP/PagP_B-barrel"/>
</dbReference>
<keyword evidence="1 2" id="KW-0732">Signal</keyword>
<dbReference type="Gene3D" id="2.40.160.20">
    <property type="match status" value="1"/>
</dbReference>
<gene>
    <name evidence="4" type="ORF">JJQ60_07645</name>
</gene>
<dbReference type="Pfam" id="PF13505">
    <property type="entry name" value="OMP_b-brl"/>
    <property type="match status" value="1"/>
</dbReference>
<feature type="signal peptide" evidence="2">
    <location>
        <begin position="1"/>
        <end position="22"/>
    </location>
</feature>